<reference evidence="1" key="1">
    <citation type="submission" date="2022-11" db="EMBL/GenBank/DDBJ databases">
        <title>Hoeflea poritis sp. nov., isolated from scleractinian coral Porites lutea.</title>
        <authorList>
            <person name="Zhang G."/>
            <person name="Wei Q."/>
            <person name="Cai L."/>
        </authorList>
    </citation>
    <scope>NUCLEOTIDE SEQUENCE</scope>
    <source>
        <strain evidence="1">E7-10</strain>
    </source>
</reference>
<comment type="caution">
    <text evidence="1">The sequence shown here is derived from an EMBL/GenBank/DDBJ whole genome shotgun (WGS) entry which is preliminary data.</text>
</comment>
<dbReference type="Gene3D" id="3.90.550.10">
    <property type="entry name" value="Spore Coat Polysaccharide Biosynthesis Protein SpsA, Chain A"/>
    <property type="match status" value="1"/>
</dbReference>
<dbReference type="EMBL" id="JAPJZH010000004">
    <property type="protein sequence ID" value="MDA4845400.1"/>
    <property type="molecule type" value="Genomic_DNA"/>
</dbReference>
<dbReference type="Proteomes" id="UP001148313">
    <property type="component" value="Unassembled WGS sequence"/>
</dbReference>
<sequence length="293" mass="33605">MDRGSNRAVILMAIGNRYEAQLNYVLPQYTRYAEFCGADLHIVRQAPDPANAHSVATQKILIPGLFTGYSEIAFFDLDIILSDIAPSIFDYFPEDAGFSACTSPRGEIGYTNSFLYYHKLPEKVHETNVDYFADRGFDLEGIDPEDLYSINGGVWLARPAIVSDLFCDTYAKISEMKKNNEKMRQIIFDEEWFAYFSQKNGLFNLLDERFNKQIINYMFTDPESKIANVKSNVRYKLMRIFNKNNAIPISFSHAIAPEFYVKYIEGLMEENFAVHFAGGFEYMGIRPRGSYLA</sequence>
<proteinExistence type="predicted"/>
<keyword evidence="2" id="KW-1185">Reference proteome</keyword>
<organism evidence="1 2">
    <name type="scientific">Hoeflea poritis</name>
    <dbReference type="NCBI Taxonomy" id="2993659"/>
    <lineage>
        <taxon>Bacteria</taxon>
        <taxon>Pseudomonadati</taxon>
        <taxon>Pseudomonadota</taxon>
        <taxon>Alphaproteobacteria</taxon>
        <taxon>Hyphomicrobiales</taxon>
        <taxon>Rhizobiaceae</taxon>
        <taxon>Hoeflea</taxon>
    </lineage>
</organism>
<accession>A0ABT4VMK1</accession>
<dbReference type="InterPro" id="IPR029044">
    <property type="entry name" value="Nucleotide-diphossugar_trans"/>
</dbReference>
<evidence type="ECO:0000313" key="1">
    <source>
        <dbReference type="EMBL" id="MDA4845400.1"/>
    </source>
</evidence>
<evidence type="ECO:0000313" key="2">
    <source>
        <dbReference type="Proteomes" id="UP001148313"/>
    </source>
</evidence>
<name>A0ABT4VMK1_9HYPH</name>
<protein>
    <recommendedName>
        <fullName evidence="3">Glycosyl transferase</fullName>
    </recommendedName>
</protein>
<gene>
    <name evidence="1" type="ORF">OOZ53_08570</name>
</gene>
<dbReference type="RefSeq" id="WP_271089023.1">
    <property type="nucleotide sequence ID" value="NZ_JAPJZH010000004.1"/>
</dbReference>
<evidence type="ECO:0008006" key="3">
    <source>
        <dbReference type="Google" id="ProtNLM"/>
    </source>
</evidence>